<evidence type="ECO:0000313" key="1">
    <source>
        <dbReference type="EMBL" id="CAG8454319.1"/>
    </source>
</evidence>
<sequence>MPFKEIQGDLFKDPDPTDALAHCVSQDLRMGKGIAKLFKEKFNGFNELKQQNKKVGEVAYLHRENRYIFYLITKFSAWDKPTEDDFKKSLVELRNLCEKHGVTGLSLPRIGAGLDGLRLDFVHECVSNTFEESNVDVTMYYLPDNR</sequence>
<organism evidence="1 2">
    <name type="scientific">Cetraspora pellucida</name>
    <dbReference type="NCBI Taxonomy" id="1433469"/>
    <lineage>
        <taxon>Eukaryota</taxon>
        <taxon>Fungi</taxon>
        <taxon>Fungi incertae sedis</taxon>
        <taxon>Mucoromycota</taxon>
        <taxon>Glomeromycotina</taxon>
        <taxon>Glomeromycetes</taxon>
        <taxon>Diversisporales</taxon>
        <taxon>Gigasporaceae</taxon>
        <taxon>Cetraspora</taxon>
    </lineage>
</organism>
<dbReference type="Proteomes" id="UP000789366">
    <property type="component" value="Unassembled WGS sequence"/>
</dbReference>
<keyword evidence="2" id="KW-1185">Reference proteome</keyword>
<proteinExistence type="predicted"/>
<comment type="caution">
    <text evidence="1">The sequence shown here is derived from an EMBL/GenBank/DDBJ whole genome shotgun (WGS) entry which is preliminary data.</text>
</comment>
<gene>
    <name evidence="1" type="ORF">SPELUC_LOCUS963</name>
</gene>
<accession>A0ACA9K629</accession>
<dbReference type="EMBL" id="CAJVPW010000444">
    <property type="protein sequence ID" value="CAG8454319.1"/>
    <property type="molecule type" value="Genomic_DNA"/>
</dbReference>
<evidence type="ECO:0000313" key="2">
    <source>
        <dbReference type="Proteomes" id="UP000789366"/>
    </source>
</evidence>
<protein>
    <submittedName>
        <fullName evidence="1">9681_t:CDS:1</fullName>
    </submittedName>
</protein>
<name>A0ACA9K629_9GLOM</name>
<reference evidence="1" key="1">
    <citation type="submission" date="2021-06" db="EMBL/GenBank/DDBJ databases">
        <authorList>
            <person name="Kallberg Y."/>
            <person name="Tangrot J."/>
            <person name="Rosling A."/>
        </authorList>
    </citation>
    <scope>NUCLEOTIDE SEQUENCE</scope>
    <source>
        <strain evidence="1">28 12/20/2015</strain>
    </source>
</reference>